<dbReference type="VEuPathDB" id="FungiDB:Z517_08140"/>
<dbReference type="Proteomes" id="UP000053029">
    <property type="component" value="Unassembled WGS sequence"/>
</dbReference>
<gene>
    <name evidence="12" type="ORF">Z517_08140</name>
</gene>
<keyword evidence="6" id="KW-0067">ATP-binding</keyword>
<keyword evidence="8 10" id="KW-0472">Membrane</keyword>
<keyword evidence="7 10" id="KW-1133">Transmembrane helix</keyword>
<dbReference type="InterPro" id="IPR052215">
    <property type="entry name" value="Plant_ABCG"/>
</dbReference>
<dbReference type="OrthoDB" id="66620at2759"/>
<evidence type="ECO:0000313" key="13">
    <source>
        <dbReference type="Proteomes" id="UP000053029"/>
    </source>
</evidence>
<sequence length="668" mass="73586">MPTPQDLVLPSDSLKDPSDMTMDLEKGPELTRHLTNSAVSTFSWSDVGVVVKDRKTKQPLHILTSSHGSVKAGSVLALMGPSGSGKTTLLNVPAHRTSTMKGEIQGKIMINGQLTNAAAVQQVSTYVEQEDAMIGILTLRETIDFAARLSMNGQISKRDRLARVNELIESFGLQRQADTIVGTPLRKGLSGGQKRRLSVASQLVTSPRVVFLDEPTSGLDSAASFECMKYIRQVAKQHNLIVIASIHQPSTTTFQLFDQLMLLSGGRTCYFGPVSDIQPYFERISRPVPLQINPAEFLLDLVNSDFGHSTGADEGNLRYIQDAWTSSEECKALEATTSGTDALGKAGKPVASSRTSSKNVAAVSWVLLQRNFIKSYRDFIAYGTRVVMYFGLAIMMGTVWLRLSYSQSSIQPFTNAIFFGGAFMSFMAVAYVPSIIEDLHTFNKERQNGLYGPLPFVIANTLIGVPWLFLIAIMFSVVTYWLGHFNPTAEGFWMWVLWLFLDLLAAEGLVVLVSSLFPIFVVALAITAFANGLWMCVDGFMVPMGKLNPFWKYVFHYIDYQAYVFQGMMANQFRSTIWDCARIIPSPDSTPGSSSSSGSVSNSSTDSAFQCMYPSDLSSSGKIRGTAVLEAYRYSWSSDAVGEWIGIMFAIILAYRVLGYLVLVVKRH</sequence>
<feature type="domain" description="ABC transporter" evidence="11">
    <location>
        <begin position="42"/>
        <end position="290"/>
    </location>
</feature>
<evidence type="ECO:0000256" key="3">
    <source>
        <dbReference type="ARBA" id="ARBA00022448"/>
    </source>
</evidence>
<evidence type="ECO:0000313" key="12">
    <source>
        <dbReference type="EMBL" id="KIW78305.1"/>
    </source>
</evidence>
<dbReference type="GO" id="GO:0005524">
    <property type="term" value="F:ATP binding"/>
    <property type="evidence" value="ECO:0007669"/>
    <property type="project" value="UniProtKB-KW"/>
</dbReference>
<reference evidence="12 13" key="1">
    <citation type="submission" date="2015-01" db="EMBL/GenBank/DDBJ databases">
        <title>The Genome Sequence of Fonsecaea pedrosoi CBS 271.37.</title>
        <authorList>
            <consortium name="The Broad Institute Genomics Platform"/>
            <person name="Cuomo C."/>
            <person name="de Hoog S."/>
            <person name="Gorbushina A."/>
            <person name="Stielow B."/>
            <person name="Teixiera M."/>
            <person name="Abouelleil A."/>
            <person name="Chapman S.B."/>
            <person name="Priest M."/>
            <person name="Young S.K."/>
            <person name="Wortman J."/>
            <person name="Nusbaum C."/>
            <person name="Birren B."/>
        </authorList>
    </citation>
    <scope>NUCLEOTIDE SEQUENCE [LARGE SCALE GENOMIC DNA]</scope>
    <source>
        <strain evidence="12 13">CBS 271.37</strain>
    </source>
</reference>
<feature type="transmembrane region" description="Helical" evidence="10">
    <location>
        <begin position="413"/>
        <end position="436"/>
    </location>
</feature>
<dbReference type="InterPro" id="IPR017871">
    <property type="entry name" value="ABC_transporter-like_CS"/>
</dbReference>
<feature type="transmembrane region" description="Helical" evidence="10">
    <location>
        <begin position="644"/>
        <end position="665"/>
    </location>
</feature>
<evidence type="ECO:0000256" key="10">
    <source>
        <dbReference type="SAM" id="Phobius"/>
    </source>
</evidence>
<protein>
    <recommendedName>
        <fullName evidence="11">ABC transporter domain-containing protein</fullName>
    </recommendedName>
</protein>
<name>A0A0D2GI56_9EURO</name>
<dbReference type="Gene3D" id="3.40.50.300">
    <property type="entry name" value="P-loop containing nucleotide triphosphate hydrolases"/>
    <property type="match status" value="1"/>
</dbReference>
<dbReference type="RefSeq" id="XP_013282113.1">
    <property type="nucleotide sequence ID" value="XM_013426659.1"/>
</dbReference>
<dbReference type="STRING" id="1442368.A0A0D2GI56"/>
<evidence type="ECO:0000256" key="2">
    <source>
        <dbReference type="ARBA" id="ARBA00005814"/>
    </source>
</evidence>
<keyword evidence="3" id="KW-0813">Transport</keyword>
<evidence type="ECO:0000256" key="9">
    <source>
        <dbReference type="SAM" id="MobiDB-lite"/>
    </source>
</evidence>
<keyword evidence="4 10" id="KW-0812">Transmembrane</keyword>
<dbReference type="SUPFAM" id="SSF52540">
    <property type="entry name" value="P-loop containing nucleoside triphosphate hydrolases"/>
    <property type="match status" value="1"/>
</dbReference>
<dbReference type="SMART" id="SM00382">
    <property type="entry name" value="AAA"/>
    <property type="match status" value="1"/>
</dbReference>
<feature type="region of interest" description="Disordered" evidence="9">
    <location>
        <begin position="1"/>
        <end position="20"/>
    </location>
</feature>
<dbReference type="Pfam" id="PF00005">
    <property type="entry name" value="ABC_tran"/>
    <property type="match status" value="1"/>
</dbReference>
<accession>A0A0D2GI56</accession>
<dbReference type="PROSITE" id="PS00211">
    <property type="entry name" value="ABC_TRANSPORTER_1"/>
    <property type="match status" value="1"/>
</dbReference>
<feature type="transmembrane region" description="Helical" evidence="10">
    <location>
        <begin position="379"/>
        <end position="401"/>
    </location>
</feature>
<organism evidence="12 13">
    <name type="scientific">Fonsecaea pedrosoi CBS 271.37</name>
    <dbReference type="NCBI Taxonomy" id="1442368"/>
    <lineage>
        <taxon>Eukaryota</taxon>
        <taxon>Fungi</taxon>
        <taxon>Dikarya</taxon>
        <taxon>Ascomycota</taxon>
        <taxon>Pezizomycotina</taxon>
        <taxon>Eurotiomycetes</taxon>
        <taxon>Chaetothyriomycetidae</taxon>
        <taxon>Chaetothyriales</taxon>
        <taxon>Herpotrichiellaceae</taxon>
        <taxon>Fonsecaea</taxon>
    </lineage>
</organism>
<comment type="similarity">
    <text evidence="2">Belongs to the ABC transporter superfamily. ABCG family. Eye pigment precursor importer (TC 3.A.1.204) subfamily.</text>
</comment>
<feature type="transmembrane region" description="Helical" evidence="10">
    <location>
        <begin position="492"/>
        <end position="512"/>
    </location>
</feature>
<dbReference type="FunFam" id="3.40.50.300:FF:001305">
    <property type="entry name" value="ABCG transporter ABC superfamily"/>
    <property type="match status" value="1"/>
</dbReference>
<keyword evidence="5" id="KW-0547">Nucleotide-binding</keyword>
<evidence type="ECO:0000256" key="8">
    <source>
        <dbReference type="ARBA" id="ARBA00023136"/>
    </source>
</evidence>
<comment type="subcellular location">
    <subcellularLocation>
        <location evidence="1">Membrane</location>
        <topology evidence="1">Multi-pass membrane protein</topology>
    </subcellularLocation>
</comment>
<feature type="transmembrane region" description="Helical" evidence="10">
    <location>
        <begin position="457"/>
        <end position="480"/>
    </location>
</feature>
<dbReference type="HOGENOM" id="CLU_000604_57_7_1"/>
<dbReference type="Pfam" id="PF01061">
    <property type="entry name" value="ABC2_membrane"/>
    <property type="match status" value="1"/>
</dbReference>
<dbReference type="InterPro" id="IPR043926">
    <property type="entry name" value="ABCG_dom"/>
</dbReference>
<dbReference type="GO" id="GO:0140359">
    <property type="term" value="F:ABC-type transporter activity"/>
    <property type="evidence" value="ECO:0007669"/>
    <property type="project" value="InterPro"/>
</dbReference>
<keyword evidence="13" id="KW-1185">Reference proteome</keyword>
<dbReference type="AlphaFoldDB" id="A0A0D2GI56"/>
<dbReference type="EMBL" id="KN846973">
    <property type="protein sequence ID" value="KIW78305.1"/>
    <property type="molecule type" value="Genomic_DNA"/>
</dbReference>
<dbReference type="PROSITE" id="PS50893">
    <property type="entry name" value="ABC_TRANSPORTER_2"/>
    <property type="match status" value="1"/>
</dbReference>
<dbReference type="InterPro" id="IPR003593">
    <property type="entry name" value="AAA+_ATPase"/>
</dbReference>
<dbReference type="InterPro" id="IPR013525">
    <property type="entry name" value="ABC2_TM"/>
</dbReference>
<dbReference type="InterPro" id="IPR027417">
    <property type="entry name" value="P-loop_NTPase"/>
</dbReference>
<dbReference type="GO" id="GO:0016887">
    <property type="term" value="F:ATP hydrolysis activity"/>
    <property type="evidence" value="ECO:0007669"/>
    <property type="project" value="InterPro"/>
</dbReference>
<dbReference type="PANTHER" id="PTHR48042">
    <property type="entry name" value="ABC TRANSPORTER G FAMILY MEMBER 11"/>
    <property type="match status" value="1"/>
</dbReference>
<evidence type="ECO:0000256" key="5">
    <source>
        <dbReference type="ARBA" id="ARBA00022741"/>
    </source>
</evidence>
<evidence type="ECO:0000259" key="11">
    <source>
        <dbReference type="PROSITE" id="PS50893"/>
    </source>
</evidence>
<proteinExistence type="inferred from homology"/>
<dbReference type="PANTHER" id="PTHR48042:SF11">
    <property type="entry name" value="ABC TRANSPORTER G FAMILY MEMBER 11"/>
    <property type="match status" value="1"/>
</dbReference>
<feature type="transmembrane region" description="Helical" evidence="10">
    <location>
        <begin position="519"/>
        <end position="542"/>
    </location>
</feature>
<evidence type="ECO:0000256" key="4">
    <source>
        <dbReference type="ARBA" id="ARBA00022692"/>
    </source>
</evidence>
<dbReference type="Pfam" id="PF19055">
    <property type="entry name" value="ABC2_membrane_7"/>
    <property type="match status" value="1"/>
</dbReference>
<evidence type="ECO:0000256" key="7">
    <source>
        <dbReference type="ARBA" id="ARBA00022989"/>
    </source>
</evidence>
<dbReference type="GeneID" id="25307630"/>
<evidence type="ECO:0000256" key="6">
    <source>
        <dbReference type="ARBA" id="ARBA00022840"/>
    </source>
</evidence>
<evidence type="ECO:0000256" key="1">
    <source>
        <dbReference type="ARBA" id="ARBA00004141"/>
    </source>
</evidence>
<dbReference type="GO" id="GO:0016020">
    <property type="term" value="C:membrane"/>
    <property type="evidence" value="ECO:0007669"/>
    <property type="project" value="UniProtKB-SubCell"/>
</dbReference>
<dbReference type="InterPro" id="IPR003439">
    <property type="entry name" value="ABC_transporter-like_ATP-bd"/>
</dbReference>